<protein>
    <submittedName>
        <fullName evidence="5">Uncharacterized protein</fullName>
    </submittedName>
</protein>
<dbReference type="InterPro" id="IPR001680">
    <property type="entry name" value="WD40_rpt"/>
</dbReference>
<organism evidence="5 6">
    <name type="scientific">Olpidium bornovanus</name>
    <dbReference type="NCBI Taxonomy" id="278681"/>
    <lineage>
        <taxon>Eukaryota</taxon>
        <taxon>Fungi</taxon>
        <taxon>Fungi incertae sedis</taxon>
        <taxon>Olpidiomycota</taxon>
        <taxon>Olpidiomycotina</taxon>
        <taxon>Olpidiomycetes</taxon>
        <taxon>Olpidiales</taxon>
        <taxon>Olpidiaceae</taxon>
        <taxon>Olpidium</taxon>
    </lineage>
</organism>
<dbReference type="GO" id="GO:0030042">
    <property type="term" value="P:actin filament depolymerization"/>
    <property type="evidence" value="ECO:0007669"/>
    <property type="project" value="TreeGrafter"/>
</dbReference>
<feature type="non-terminal residue" evidence="5">
    <location>
        <position position="330"/>
    </location>
</feature>
<evidence type="ECO:0000256" key="1">
    <source>
        <dbReference type="ARBA" id="ARBA00022574"/>
    </source>
</evidence>
<dbReference type="PROSITE" id="PS50082">
    <property type="entry name" value="WD_REPEATS_2"/>
    <property type="match status" value="1"/>
</dbReference>
<dbReference type="PROSITE" id="PS50294">
    <property type="entry name" value="WD_REPEATS_REGION"/>
    <property type="match status" value="1"/>
</dbReference>
<evidence type="ECO:0000313" key="5">
    <source>
        <dbReference type="EMBL" id="KAG5460166.1"/>
    </source>
</evidence>
<dbReference type="Pfam" id="PF00400">
    <property type="entry name" value="WD40"/>
    <property type="match status" value="1"/>
</dbReference>
<gene>
    <name evidence="5" type="ORF">BJ554DRAFT_7820</name>
</gene>
<reference evidence="5 6" key="1">
    <citation type="journal article" name="Sci. Rep.">
        <title>Genome-scale phylogenetic analyses confirm Olpidium as the closest living zoosporic fungus to the non-flagellated, terrestrial fungi.</title>
        <authorList>
            <person name="Chang Y."/>
            <person name="Rochon D."/>
            <person name="Sekimoto S."/>
            <person name="Wang Y."/>
            <person name="Chovatia M."/>
            <person name="Sandor L."/>
            <person name="Salamov A."/>
            <person name="Grigoriev I.V."/>
            <person name="Stajich J.E."/>
            <person name="Spatafora J.W."/>
        </authorList>
    </citation>
    <scope>NUCLEOTIDE SEQUENCE [LARGE SCALE GENOMIC DNA]</scope>
    <source>
        <strain evidence="5">S191</strain>
    </source>
</reference>
<sequence length="330" mass="36482">MPDDLVGRRRLLVRLRGGFPAYGNLSQPAPRWRCGRYFLRALRRSAPQRRARALPHPNPRCRSSRARASWCRCSLASRRLLRVNARPAAPKPQAERKRKRRGWEAPADDVVYEKYAASGNFDAPLAPRRLFRPGVFVTGAVASGFSGPVLTLVPTKRTLSPAESIFACTPATVRGQPVQLGGDPKGKNILYTNGRTVVIRDIANPAIANEYTQHSAPATVARYSPSGYYIASGDASGNVRVWDTTQAENILKYETKVIAGQINDLCWDSESQRIIAVGDGKERWVNKGALQHNFSAFSLRSLAEPGNNHVRIRLQIINRPRNVPALGVLS</sequence>
<dbReference type="Gene3D" id="2.130.10.10">
    <property type="entry name" value="YVTN repeat-like/Quinoprotein amine dehydrogenase"/>
    <property type="match status" value="1"/>
</dbReference>
<proteinExistence type="predicted"/>
<evidence type="ECO:0000256" key="3">
    <source>
        <dbReference type="PROSITE-ProRule" id="PRU00221"/>
    </source>
</evidence>
<dbReference type="Proteomes" id="UP000673691">
    <property type="component" value="Unassembled WGS sequence"/>
</dbReference>
<keyword evidence="1 3" id="KW-0853">WD repeat</keyword>
<feature type="region of interest" description="Disordered" evidence="4">
    <location>
        <begin position="84"/>
        <end position="103"/>
    </location>
</feature>
<dbReference type="PANTHER" id="PTHR19856">
    <property type="entry name" value="WD-REPEATCONTAINING PROTEIN WDR1"/>
    <property type="match status" value="1"/>
</dbReference>
<evidence type="ECO:0000313" key="6">
    <source>
        <dbReference type="Proteomes" id="UP000673691"/>
    </source>
</evidence>
<dbReference type="InterPro" id="IPR036322">
    <property type="entry name" value="WD40_repeat_dom_sf"/>
</dbReference>
<dbReference type="GO" id="GO:0051015">
    <property type="term" value="F:actin filament binding"/>
    <property type="evidence" value="ECO:0007669"/>
    <property type="project" value="TreeGrafter"/>
</dbReference>
<dbReference type="PANTHER" id="PTHR19856:SF0">
    <property type="entry name" value="WD REPEAT-CONTAINING PROTEIN 1"/>
    <property type="match status" value="1"/>
</dbReference>
<name>A0A8H7ZVB2_9FUNG</name>
<dbReference type="SUPFAM" id="SSF50978">
    <property type="entry name" value="WD40 repeat-like"/>
    <property type="match status" value="1"/>
</dbReference>
<accession>A0A8H7ZVB2</accession>
<dbReference type="EMBL" id="JAEFCI010005646">
    <property type="protein sequence ID" value="KAG5460166.1"/>
    <property type="molecule type" value="Genomic_DNA"/>
</dbReference>
<dbReference type="GO" id="GO:0030864">
    <property type="term" value="C:cortical actin cytoskeleton"/>
    <property type="evidence" value="ECO:0007669"/>
    <property type="project" value="TreeGrafter"/>
</dbReference>
<evidence type="ECO:0000256" key="2">
    <source>
        <dbReference type="ARBA" id="ARBA00022737"/>
    </source>
</evidence>
<dbReference type="AlphaFoldDB" id="A0A8H7ZVB2"/>
<feature type="repeat" description="WD" evidence="3">
    <location>
        <begin position="211"/>
        <end position="252"/>
    </location>
</feature>
<dbReference type="SMART" id="SM00320">
    <property type="entry name" value="WD40"/>
    <property type="match status" value="1"/>
</dbReference>
<keyword evidence="2" id="KW-0677">Repeat</keyword>
<comment type="caution">
    <text evidence="5">The sequence shown here is derived from an EMBL/GenBank/DDBJ whole genome shotgun (WGS) entry which is preliminary data.</text>
</comment>
<dbReference type="InterPro" id="IPR015943">
    <property type="entry name" value="WD40/YVTN_repeat-like_dom_sf"/>
</dbReference>
<keyword evidence="6" id="KW-1185">Reference proteome</keyword>
<evidence type="ECO:0000256" key="4">
    <source>
        <dbReference type="SAM" id="MobiDB-lite"/>
    </source>
</evidence>
<dbReference type="OrthoDB" id="2306at2759"/>